<evidence type="ECO:0000256" key="1">
    <source>
        <dbReference type="SAM" id="MobiDB-lite"/>
    </source>
</evidence>
<evidence type="ECO:0008006" key="3">
    <source>
        <dbReference type="Google" id="ProtNLM"/>
    </source>
</evidence>
<accession>X1KES8</accession>
<dbReference type="SUPFAM" id="SSF55464">
    <property type="entry name" value="Origin of replication-binding domain, RBD-like"/>
    <property type="match status" value="1"/>
</dbReference>
<sequence length="423" mass="48695">MISDGQAKRGRPPTKQGDASFERALALVRPSIAKRHASDVGRAERAYVHTHTNQQRVDPTLPPFDFCYDGDWTRLTVSDLLRRVIKELAAFSNMERLMSLDKDRLKFEFRGYRTCNCFNKKCPIETVRLPVIVCGRYHPYASVKHSARSLARALDQIKFVEKRSGSDYMICLDLTCPKDVSSRLPDDKIIKRVRRAVSDLTRKLQARLSHGAHKNSRLGGFYTIHVWATRRPLEPHLHVHLQLFNVAYNSKEKRFHRFKPSVDHVLVKRTWRDALKARGLWSDPTEASLPSCHVRYVRLKDYFRTSDGASGERVGRRRLIHRLKYISRKPIVDLNANLTPDQLEGPHNPAWVRYLLDYTPRHVKIGFMRDLKALGHVCRKSFLPPCPICGEDLTKGQFVAGNCPGLPHFILKRDGTWENVPPP</sequence>
<feature type="region of interest" description="Disordered" evidence="1">
    <location>
        <begin position="1"/>
        <end position="20"/>
    </location>
</feature>
<comment type="caution">
    <text evidence="2">The sequence shown here is derived from an EMBL/GenBank/DDBJ whole genome shotgun (WGS) entry which is preliminary data.</text>
</comment>
<protein>
    <recommendedName>
        <fullName evidence="3">Transposase zinc-binding domain-containing protein</fullName>
    </recommendedName>
</protein>
<proteinExistence type="predicted"/>
<name>X1KES8_9ZZZZ</name>
<dbReference type="EMBL" id="BARV01000038">
    <property type="protein sequence ID" value="GAH92140.1"/>
    <property type="molecule type" value="Genomic_DNA"/>
</dbReference>
<evidence type="ECO:0000313" key="2">
    <source>
        <dbReference type="EMBL" id="GAH92140.1"/>
    </source>
</evidence>
<dbReference type="AlphaFoldDB" id="X1KES8"/>
<organism evidence="2">
    <name type="scientific">marine sediment metagenome</name>
    <dbReference type="NCBI Taxonomy" id="412755"/>
    <lineage>
        <taxon>unclassified sequences</taxon>
        <taxon>metagenomes</taxon>
        <taxon>ecological metagenomes</taxon>
    </lineage>
</organism>
<gene>
    <name evidence="2" type="ORF">S06H3_00246</name>
</gene>
<reference evidence="2" key="1">
    <citation type="journal article" date="2014" name="Front. Microbiol.">
        <title>High frequency of phylogenetically diverse reductive dehalogenase-homologous genes in deep subseafloor sedimentary metagenomes.</title>
        <authorList>
            <person name="Kawai M."/>
            <person name="Futagami T."/>
            <person name="Toyoda A."/>
            <person name="Takaki Y."/>
            <person name="Nishi S."/>
            <person name="Hori S."/>
            <person name="Arai W."/>
            <person name="Tsubouchi T."/>
            <person name="Morono Y."/>
            <person name="Uchiyama I."/>
            <person name="Ito T."/>
            <person name="Fujiyama A."/>
            <person name="Inagaki F."/>
            <person name="Takami H."/>
        </authorList>
    </citation>
    <scope>NUCLEOTIDE SEQUENCE</scope>
    <source>
        <strain evidence="2">Expedition CK06-06</strain>
    </source>
</reference>